<name>A0A368ZZD3_9FLAO</name>
<gene>
    <name evidence="1" type="ORF">DES35_10474</name>
</gene>
<evidence type="ECO:0000313" key="1">
    <source>
        <dbReference type="EMBL" id="RCX02315.1"/>
    </source>
</evidence>
<comment type="caution">
    <text evidence="1">The sequence shown here is derived from an EMBL/GenBank/DDBJ whole genome shotgun (WGS) entry which is preliminary data.</text>
</comment>
<dbReference type="AlphaFoldDB" id="A0A368ZZD3"/>
<reference evidence="1 2" key="1">
    <citation type="submission" date="2018-07" db="EMBL/GenBank/DDBJ databases">
        <title>Genomic Encyclopedia of Type Strains, Phase IV (KMG-IV): sequencing the most valuable type-strain genomes for metagenomic binning, comparative biology and taxonomic classification.</title>
        <authorList>
            <person name="Goeker M."/>
        </authorList>
    </citation>
    <scope>NUCLEOTIDE SEQUENCE [LARGE SCALE GENOMIC DNA]</scope>
    <source>
        <strain evidence="1 2">DSM 21410</strain>
    </source>
</reference>
<dbReference type="EMBL" id="QPJS01000004">
    <property type="protein sequence ID" value="RCX02315.1"/>
    <property type="molecule type" value="Genomic_DNA"/>
</dbReference>
<keyword evidence="2" id="KW-1185">Reference proteome</keyword>
<sequence>MTKIINTDYTETKKIILTIFERFLVFKYLFEATIPHFFLFEGIEIMNFVITFTSSTHLRFK</sequence>
<accession>A0A368ZZD3</accession>
<proteinExistence type="predicted"/>
<evidence type="ECO:0000313" key="2">
    <source>
        <dbReference type="Proteomes" id="UP000253517"/>
    </source>
</evidence>
<dbReference type="Proteomes" id="UP000253517">
    <property type="component" value="Unassembled WGS sequence"/>
</dbReference>
<protein>
    <submittedName>
        <fullName evidence="1">Uncharacterized protein</fullName>
    </submittedName>
</protein>
<organism evidence="1 2">
    <name type="scientific">Schleiferia thermophila</name>
    <dbReference type="NCBI Taxonomy" id="884107"/>
    <lineage>
        <taxon>Bacteria</taxon>
        <taxon>Pseudomonadati</taxon>
        <taxon>Bacteroidota</taxon>
        <taxon>Flavobacteriia</taxon>
        <taxon>Flavobacteriales</taxon>
        <taxon>Schleiferiaceae</taxon>
        <taxon>Schleiferia</taxon>
    </lineage>
</organism>